<gene>
    <name evidence="2" type="ORF">RFULGI_LOCUS10458</name>
</gene>
<dbReference type="SMART" id="SM00671">
    <property type="entry name" value="SEL1"/>
    <property type="match status" value="1"/>
</dbReference>
<dbReference type="OrthoDB" id="2435433at2759"/>
<comment type="caution">
    <text evidence="2">The sequence shown here is derived from an EMBL/GenBank/DDBJ whole genome shotgun (WGS) entry which is preliminary data.</text>
</comment>
<organism evidence="2 3">
    <name type="scientific">Racocetra fulgida</name>
    <dbReference type="NCBI Taxonomy" id="60492"/>
    <lineage>
        <taxon>Eukaryota</taxon>
        <taxon>Fungi</taxon>
        <taxon>Fungi incertae sedis</taxon>
        <taxon>Mucoromycota</taxon>
        <taxon>Glomeromycotina</taxon>
        <taxon>Glomeromycetes</taxon>
        <taxon>Diversisporales</taxon>
        <taxon>Gigasporaceae</taxon>
        <taxon>Racocetra</taxon>
    </lineage>
</organism>
<dbReference type="PANTHER" id="PTHR11102">
    <property type="entry name" value="SEL-1-LIKE PROTEIN"/>
    <property type="match status" value="1"/>
</dbReference>
<name>A0A9N9N4V2_9GLOM</name>
<comment type="similarity">
    <text evidence="1">Belongs to the sel-1 family.</text>
</comment>
<evidence type="ECO:0000313" key="3">
    <source>
        <dbReference type="Proteomes" id="UP000789396"/>
    </source>
</evidence>
<dbReference type="EMBL" id="CAJVPZ010020723">
    <property type="protein sequence ID" value="CAG8702296.1"/>
    <property type="molecule type" value="Genomic_DNA"/>
</dbReference>
<dbReference type="InterPro" id="IPR050767">
    <property type="entry name" value="Sel1_AlgK"/>
</dbReference>
<evidence type="ECO:0000313" key="2">
    <source>
        <dbReference type="EMBL" id="CAG8702296.1"/>
    </source>
</evidence>
<dbReference type="SUPFAM" id="SSF81901">
    <property type="entry name" value="HCP-like"/>
    <property type="match status" value="1"/>
</dbReference>
<reference evidence="2" key="1">
    <citation type="submission" date="2021-06" db="EMBL/GenBank/DDBJ databases">
        <authorList>
            <person name="Kallberg Y."/>
            <person name="Tangrot J."/>
            <person name="Rosling A."/>
        </authorList>
    </citation>
    <scope>NUCLEOTIDE SEQUENCE</scope>
    <source>
        <strain evidence="2">IN212</strain>
    </source>
</reference>
<proteinExistence type="inferred from homology"/>
<dbReference type="Proteomes" id="UP000789396">
    <property type="component" value="Unassembled WGS sequence"/>
</dbReference>
<keyword evidence="3" id="KW-1185">Reference proteome</keyword>
<protein>
    <submittedName>
        <fullName evidence="2">10324_t:CDS:1</fullName>
    </submittedName>
</protein>
<sequence length="101" mass="11397">MCHHITKNDYENAKEWFCKAYEAGDACSANQIGIMYKFGIRTLRELQKAEEWYRKAAEAGDNHGKVNLETRLLSNGNKAEGIKWIKEAAIEGLADAQLHLG</sequence>
<accession>A0A9N9N4V2</accession>
<dbReference type="Pfam" id="PF08238">
    <property type="entry name" value="Sel1"/>
    <property type="match status" value="3"/>
</dbReference>
<dbReference type="Gene3D" id="1.25.40.10">
    <property type="entry name" value="Tetratricopeptide repeat domain"/>
    <property type="match status" value="1"/>
</dbReference>
<dbReference type="PANTHER" id="PTHR11102:SF160">
    <property type="entry name" value="ERAD-ASSOCIATED E3 UBIQUITIN-PROTEIN LIGASE COMPONENT HRD3"/>
    <property type="match status" value="1"/>
</dbReference>
<dbReference type="InterPro" id="IPR006597">
    <property type="entry name" value="Sel1-like"/>
</dbReference>
<dbReference type="InterPro" id="IPR011990">
    <property type="entry name" value="TPR-like_helical_dom_sf"/>
</dbReference>
<dbReference type="AlphaFoldDB" id="A0A9N9N4V2"/>
<evidence type="ECO:0000256" key="1">
    <source>
        <dbReference type="ARBA" id="ARBA00038101"/>
    </source>
</evidence>